<sequence length="106" mass="11219">MATSASCFAIAVIFLLLSHSVSAQLFNPQTNGLGAGDATAIIIPIALLLYLLAVLPALLGSSWLIYRNGDNTILTTTTTRRSTTPMEIQTTTTEATTTPEVWIPPA</sequence>
<dbReference type="AlphaFoldDB" id="A0A8B8DAJ0"/>
<proteinExistence type="predicted"/>
<dbReference type="GeneID" id="111125270"/>
<dbReference type="RefSeq" id="XP_022328469.1">
    <property type="nucleotide sequence ID" value="XM_022472761.1"/>
</dbReference>
<keyword evidence="1" id="KW-0812">Transmembrane</keyword>
<dbReference type="Proteomes" id="UP000694844">
    <property type="component" value="Chromosome 3"/>
</dbReference>
<protein>
    <submittedName>
        <fullName evidence="4">Uncharacterized protein LOC111125270</fullName>
    </submittedName>
    <submittedName>
        <fullName evidence="5">Uncharacterized protein LOC111127546</fullName>
    </submittedName>
</protein>
<evidence type="ECO:0000313" key="3">
    <source>
        <dbReference type="Proteomes" id="UP000694844"/>
    </source>
</evidence>
<evidence type="ECO:0000256" key="1">
    <source>
        <dbReference type="SAM" id="Phobius"/>
    </source>
</evidence>
<organism evidence="3 4">
    <name type="scientific">Crassostrea virginica</name>
    <name type="common">Eastern oyster</name>
    <dbReference type="NCBI Taxonomy" id="6565"/>
    <lineage>
        <taxon>Eukaryota</taxon>
        <taxon>Metazoa</taxon>
        <taxon>Spiralia</taxon>
        <taxon>Lophotrochozoa</taxon>
        <taxon>Mollusca</taxon>
        <taxon>Bivalvia</taxon>
        <taxon>Autobranchia</taxon>
        <taxon>Pteriomorphia</taxon>
        <taxon>Ostreida</taxon>
        <taxon>Ostreoidea</taxon>
        <taxon>Ostreidae</taxon>
        <taxon>Crassostrea</taxon>
    </lineage>
</organism>
<evidence type="ECO:0000313" key="5">
    <source>
        <dbReference type="RefSeq" id="XP_022328469.1"/>
    </source>
</evidence>
<dbReference type="KEGG" id="cvn:111127546"/>
<keyword evidence="1" id="KW-0472">Membrane</keyword>
<keyword evidence="2" id="KW-0732">Signal</keyword>
<feature type="transmembrane region" description="Helical" evidence="1">
    <location>
        <begin position="39"/>
        <end position="59"/>
    </location>
</feature>
<dbReference type="KEGG" id="cvn:111125270"/>
<reference evidence="4 5" key="1">
    <citation type="submission" date="2025-04" db="UniProtKB">
        <authorList>
            <consortium name="RefSeq"/>
        </authorList>
    </citation>
    <scope>IDENTIFICATION</scope>
    <source>
        <tissue evidence="4 5">Whole sample</tissue>
    </source>
</reference>
<dbReference type="RefSeq" id="XP_022324574.1">
    <property type="nucleotide sequence ID" value="XM_022468866.1"/>
</dbReference>
<keyword evidence="1" id="KW-1133">Transmembrane helix</keyword>
<feature type="chain" id="PRO_5044666248" evidence="2">
    <location>
        <begin position="24"/>
        <end position="106"/>
    </location>
</feature>
<keyword evidence="3" id="KW-1185">Reference proteome</keyword>
<evidence type="ECO:0000256" key="2">
    <source>
        <dbReference type="SAM" id="SignalP"/>
    </source>
</evidence>
<evidence type="ECO:0000313" key="4">
    <source>
        <dbReference type="RefSeq" id="XP_022324574.1"/>
    </source>
</evidence>
<name>A0A8B8DAJ0_CRAVI</name>
<feature type="signal peptide" evidence="2">
    <location>
        <begin position="1"/>
        <end position="23"/>
    </location>
</feature>
<accession>A0A8B8DAJ0</accession>
<gene>
    <name evidence="4" type="primary">LOC111125270</name>
    <name evidence="5" type="synonym">LOC111127546</name>
</gene>